<evidence type="ECO:0000313" key="8">
    <source>
        <dbReference type="EMBL" id="KXZ55399.1"/>
    </source>
</evidence>
<dbReference type="PANTHER" id="PTHR37984:SF5">
    <property type="entry name" value="PROTEIN NYNRIN-LIKE"/>
    <property type="match status" value="1"/>
</dbReference>
<dbReference type="Pfam" id="PF17917">
    <property type="entry name" value="RT_RNaseH"/>
    <property type="match status" value="1"/>
</dbReference>
<evidence type="ECO:0000256" key="6">
    <source>
        <dbReference type="ARBA" id="ARBA00022918"/>
    </source>
</evidence>
<dbReference type="InterPro" id="IPR041373">
    <property type="entry name" value="RT_RNaseH"/>
</dbReference>
<dbReference type="PANTHER" id="PTHR37984">
    <property type="entry name" value="PROTEIN CBG26694"/>
    <property type="match status" value="1"/>
</dbReference>
<feature type="domain" description="Reverse transcriptase RNase H-like" evidence="7">
    <location>
        <begin position="32"/>
        <end position="115"/>
    </location>
</feature>
<dbReference type="OrthoDB" id="1909920at2759"/>
<comment type="caution">
    <text evidence="8">The sequence shown here is derived from an EMBL/GenBank/DDBJ whole genome shotgun (WGS) entry which is preliminary data.</text>
</comment>
<dbReference type="EMBL" id="LSYV01000004">
    <property type="protein sequence ID" value="KXZ55399.1"/>
    <property type="molecule type" value="Genomic_DNA"/>
</dbReference>
<name>A0A150GZW2_GONPE</name>
<dbReference type="GO" id="GO:0016787">
    <property type="term" value="F:hydrolase activity"/>
    <property type="evidence" value="ECO:0007669"/>
    <property type="project" value="UniProtKB-KW"/>
</dbReference>
<reference evidence="9" key="1">
    <citation type="journal article" date="2016" name="Nat. Commun.">
        <title>The Gonium pectorale genome demonstrates co-option of cell cycle regulation during the evolution of multicellularity.</title>
        <authorList>
            <person name="Hanschen E.R."/>
            <person name="Marriage T.N."/>
            <person name="Ferris P.J."/>
            <person name="Hamaji T."/>
            <person name="Toyoda A."/>
            <person name="Fujiyama A."/>
            <person name="Neme R."/>
            <person name="Noguchi H."/>
            <person name="Minakuchi Y."/>
            <person name="Suzuki M."/>
            <person name="Kawai-Toyooka H."/>
            <person name="Smith D.R."/>
            <person name="Sparks H."/>
            <person name="Anderson J."/>
            <person name="Bakaric R."/>
            <person name="Luria V."/>
            <person name="Karger A."/>
            <person name="Kirschner M.W."/>
            <person name="Durand P.M."/>
            <person name="Michod R.E."/>
            <person name="Nozaki H."/>
            <person name="Olson B.J."/>
        </authorList>
    </citation>
    <scope>NUCLEOTIDE SEQUENCE [LARGE SCALE GENOMIC DNA]</scope>
    <source>
        <strain evidence="9">NIES-2863</strain>
    </source>
</reference>
<evidence type="ECO:0000256" key="1">
    <source>
        <dbReference type="ARBA" id="ARBA00022679"/>
    </source>
</evidence>
<keyword evidence="9" id="KW-1185">Reference proteome</keyword>
<keyword evidence="1" id="KW-0808">Transferase</keyword>
<dbReference type="STRING" id="33097.A0A150GZW2"/>
<accession>A0A150GZW2</accession>
<evidence type="ECO:0000256" key="4">
    <source>
        <dbReference type="ARBA" id="ARBA00022759"/>
    </source>
</evidence>
<keyword evidence="3" id="KW-0540">Nuclease</keyword>
<evidence type="ECO:0000256" key="3">
    <source>
        <dbReference type="ARBA" id="ARBA00022722"/>
    </source>
</evidence>
<keyword evidence="6" id="KW-0695">RNA-directed DNA polymerase</keyword>
<dbReference type="GO" id="GO:0004519">
    <property type="term" value="F:endonuclease activity"/>
    <property type="evidence" value="ECO:0007669"/>
    <property type="project" value="UniProtKB-KW"/>
</dbReference>
<evidence type="ECO:0000256" key="5">
    <source>
        <dbReference type="ARBA" id="ARBA00022801"/>
    </source>
</evidence>
<keyword evidence="5" id="KW-0378">Hydrolase</keyword>
<organism evidence="8 9">
    <name type="scientific">Gonium pectorale</name>
    <name type="common">Green alga</name>
    <dbReference type="NCBI Taxonomy" id="33097"/>
    <lineage>
        <taxon>Eukaryota</taxon>
        <taxon>Viridiplantae</taxon>
        <taxon>Chlorophyta</taxon>
        <taxon>core chlorophytes</taxon>
        <taxon>Chlorophyceae</taxon>
        <taxon>CS clade</taxon>
        <taxon>Chlamydomonadales</taxon>
        <taxon>Volvocaceae</taxon>
        <taxon>Gonium</taxon>
    </lineage>
</organism>
<sequence>MVPKTDGSVRFCIYLRRVNQKTKAVRYPMPHVQLDDDGREYAVSFASKKLNDTQRNWSSTDGEAFAAVWAIKNYHAYLYGNPFTLVTDNSALTFIMKAKDLTGKLARYTMRLQGYTRLP</sequence>
<evidence type="ECO:0000256" key="2">
    <source>
        <dbReference type="ARBA" id="ARBA00022695"/>
    </source>
</evidence>
<dbReference type="SUPFAM" id="SSF56672">
    <property type="entry name" value="DNA/RNA polymerases"/>
    <property type="match status" value="2"/>
</dbReference>
<gene>
    <name evidence="8" type="ORF">GPECTOR_3g527</name>
</gene>
<dbReference type="AlphaFoldDB" id="A0A150GZW2"/>
<evidence type="ECO:0000259" key="7">
    <source>
        <dbReference type="Pfam" id="PF17917"/>
    </source>
</evidence>
<dbReference type="InterPro" id="IPR050951">
    <property type="entry name" value="Retrovirus_Pol_polyprotein"/>
</dbReference>
<evidence type="ECO:0000313" key="9">
    <source>
        <dbReference type="Proteomes" id="UP000075714"/>
    </source>
</evidence>
<protein>
    <recommendedName>
        <fullName evidence="7">Reverse transcriptase RNase H-like domain-containing protein</fullName>
    </recommendedName>
</protein>
<dbReference type="Proteomes" id="UP000075714">
    <property type="component" value="Unassembled WGS sequence"/>
</dbReference>
<dbReference type="InterPro" id="IPR043502">
    <property type="entry name" value="DNA/RNA_pol_sf"/>
</dbReference>
<proteinExistence type="predicted"/>
<dbReference type="CDD" id="cd09274">
    <property type="entry name" value="RNase_HI_RT_Ty3"/>
    <property type="match status" value="1"/>
</dbReference>
<dbReference type="GO" id="GO:0003964">
    <property type="term" value="F:RNA-directed DNA polymerase activity"/>
    <property type="evidence" value="ECO:0007669"/>
    <property type="project" value="UniProtKB-KW"/>
</dbReference>
<dbReference type="Gene3D" id="3.10.10.10">
    <property type="entry name" value="HIV Type 1 Reverse Transcriptase, subunit A, domain 1"/>
    <property type="match status" value="1"/>
</dbReference>
<keyword evidence="4" id="KW-0255">Endonuclease</keyword>
<keyword evidence="2" id="KW-0548">Nucleotidyltransferase</keyword>